<sequence length="67" mass="7558">MESNASVSLVVLSLLEIDFMISIAFSLDQYDGFEKEIVKKIDIHCKTDLQSGHCAQLLYYCILILTS</sequence>
<reference evidence="1 2" key="1">
    <citation type="submission" date="2019-03" db="EMBL/GenBank/DDBJ databases">
        <title>Flavobacterium TSA-D2 sp. nov., isolated from arctic soil.</title>
        <authorList>
            <person name="Chaudhary D.K."/>
        </authorList>
    </citation>
    <scope>NUCLEOTIDE SEQUENCE [LARGE SCALE GENOMIC DNA]</scope>
    <source>
        <strain evidence="1 2">TSA-D2</strain>
    </source>
</reference>
<proteinExistence type="predicted"/>
<dbReference type="Proteomes" id="UP000294597">
    <property type="component" value="Unassembled WGS sequence"/>
</dbReference>
<dbReference type="EMBL" id="SMFO01000007">
    <property type="protein sequence ID" value="TDE03590.1"/>
    <property type="molecule type" value="Genomic_DNA"/>
</dbReference>
<protein>
    <submittedName>
        <fullName evidence="1">Uncharacterized protein</fullName>
    </submittedName>
</protein>
<evidence type="ECO:0000313" key="2">
    <source>
        <dbReference type="Proteomes" id="UP000294597"/>
    </source>
</evidence>
<name>A0A4R5CVU5_9FLAO</name>
<organism evidence="1 2">
    <name type="scientific">Flavobacterium hiemivividum</name>
    <dbReference type="NCBI Taxonomy" id="2541734"/>
    <lineage>
        <taxon>Bacteria</taxon>
        <taxon>Pseudomonadati</taxon>
        <taxon>Bacteroidota</taxon>
        <taxon>Flavobacteriia</taxon>
        <taxon>Flavobacteriales</taxon>
        <taxon>Flavobacteriaceae</taxon>
        <taxon>Flavobacterium</taxon>
    </lineage>
</organism>
<evidence type="ECO:0000313" key="1">
    <source>
        <dbReference type="EMBL" id="TDE03590.1"/>
    </source>
</evidence>
<comment type="caution">
    <text evidence="1">The sequence shown here is derived from an EMBL/GenBank/DDBJ whole genome shotgun (WGS) entry which is preliminary data.</text>
</comment>
<gene>
    <name evidence="1" type="ORF">E0F98_10975</name>
</gene>
<keyword evidence="2" id="KW-1185">Reference proteome</keyword>
<dbReference type="AlphaFoldDB" id="A0A4R5CVU5"/>
<dbReference type="RefSeq" id="WP_132111377.1">
    <property type="nucleotide sequence ID" value="NZ_SMFO01000007.1"/>
</dbReference>
<accession>A0A4R5CVU5</accession>